<evidence type="ECO:0000313" key="1">
    <source>
        <dbReference type="EMBL" id="QEG23539.1"/>
    </source>
</evidence>
<dbReference type="AlphaFoldDB" id="A0A5B9PDI7"/>
<dbReference type="EMBL" id="CP042912">
    <property type="protein sequence ID" value="QEG23539.1"/>
    <property type="molecule type" value="Genomic_DNA"/>
</dbReference>
<name>A0A5B9PDI7_9BACT</name>
<keyword evidence="2" id="KW-1185">Reference proteome</keyword>
<dbReference type="STRING" id="980251.GCA_001642875_04512"/>
<accession>A0A5B9PDI7</accession>
<reference evidence="1 2" key="1">
    <citation type="submission" date="2019-08" db="EMBL/GenBank/DDBJ databases">
        <title>Deep-cultivation of Planctomycetes and their phenomic and genomic characterization uncovers novel biology.</title>
        <authorList>
            <person name="Wiegand S."/>
            <person name="Jogler M."/>
            <person name="Boedeker C."/>
            <person name="Pinto D."/>
            <person name="Vollmers J."/>
            <person name="Rivas-Marin E."/>
            <person name="Kohn T."/>
            <person name="Peeters S.H."/>
            <person name="Heuer A."/>
            <person name="Rast P."/>
            <person name="Oberbeckmann S."/>
            <person name="Bunk B."/>
            <person name="Jeske O."/>
            <person name="Meyerdierks A."/>
            <person name="Storesund J.E."/>
            <person name="Kallscheuer N."/>
            <person name="Luecker S."/>
            <person name="Lage O.M."/>
            <person name="Pohl T."/>
            <person name="Merkel B.J."/>
            <person name="Hornburger P."/>
            <person name="Mueller R.-W."/>
            <person name="Bruemmer F."/>
            <person name="Labrenz M."/>
            <person name="Spormann A.M."/>
            <person name="Op den Camp H."/>
            <person name="Overmann J."/>
            <person name="Amann R."/>
            <person name="Jetten M.S.M."/>
            <person name="Mascher T."/>
            <person name="Medema M.H."/>
            <person name="Devos D.P."/>
            <person name="Kaster A.-K."/>
            <person name="Ovreas L."/>
            <person name="Rohde M."/>
            <person name="Galperin M.Y."/>
            <person name="Jogler C."/>
        </authorList>
    </citation>
    <scope>NUCLEOTIDE SEQUENCE [LARGE SCALE GENOMIC DNA]</scope>
    <source>
        <strain evidence="1 2">FC18</strain>
    </source>
</reference>
<gene>
    <name evidence="1" type="ORF">MFFC18_34400</name>
</gene>
<organism evidence="1 2">
    <name type="scientific">Mariniblastus fucicola</name>
    <dbReference type="NCBI Taxonomy" id="980251"/>
    <lineage>
        <taxon>Bacteria</taxon>
        <taxon>Pseudomonadati</taxon>
        <taxon>Planctomycetota</taxon>
        <taxon>Planctomycetia</taxon>
        <taxon>Pirellulales</taxon>
        <taxon>Pirellulaceae</taxon>
        <taxon>Mariniblastus</taxon>
    </lineage>
</organism>
<evidence type="ECO:0000313" key="2">
    <source>
        <dbReference type="Proteomes" id="UP000322214"/>
    </source>
</evidence>
<dbReference type="Proteomes" id="UP000322214">
    <property type="component" value="Chromosome"/>
</dbReference>
<dbReference type="KEGG" id="mff:MFFC18_34400"/>
<sequence>MKIREWLQSNFECQSIEEKNDFKRKMMDVTTLTLNFAGFMEANPPKAFFGHAANLHRDIDSECAPLMGFPGVEVAQRNSGI</sequence>
<proteinExistence type="predicted"/>
<protein>
    <submittedName>
        <fullName evidence="1">Uncharacterized protein</fullName>
    </submittedName>
</protein>